<evidence type="ECO:0000313" key="4">
    <source>
        <dbReference type="Proteomes" id="UP000320585"/>
    </source>
</evidence>
<dbReference type="RefSeq" id="WP_143332538.1">
    <property type="nucleotide sequence ID" value="NZ_AP019697.1"/>
</dbReference>
<keyword evidence="2" id="KW-0472">Membrane</keyword>
<keyword evidence="2" id="KW-1133">Transmembrane helix</keyword>
<keyword evidence="2" id="KW-0812">Transmembrane</keyword>
<feature type="transmembrane region" description="Helical" evidence="2">
    <location>
        <begin position="49"/>
        <end position="82"/>
    </location>
</feature>
<evidence type="ECO:0000256" key="2">
    <source>
        <dbReference type="SAM" id="Phobius"/>
    </source>
</evidence>
<proteinExistence type="predicted"/>
<accession>A0A8D4UUE2</accession>
<dbReference type="KEGG" id="dho:Dia5BBH33_10930"/>
<dbReference type="EMBL" id="AP019697">
    <property type="protein sequence ID" value="BBK25158.1"/>
    <property type="molecule type" value="Genomic_DNA"/>
</dbReference>
<dbReference type="Proteomes" id="UP000320585">
    <property type="component" value="Chromosome"/>
</dbReference>
<sequence>MSDQERDNFHGLTLNEDGRRDDPEEDTEIRIHFVDIKKIPLWKKILFGAAFVIFVAIALVMAWFFMLGGAAVFALGLIIYLLKKYIF</sequence>
<gene>
    <name evidence="3" type="ORF">Dia5BBH33_10930</name>
</gene>
<reference evidence="4" key="1">
    <citation type="submission" date="2019-05" db="EMBL/GenBank/DDBJ databases">
        <title>Complete genome sequencing of Dialister sp. strain 5BBH33.</title>
        <authorList>
            <person name="Sakamoto M."/>
            <person name="Murakami T."/>
            <person name="Mori H."/>
        </authorList>
    </citation>
    <scope>NUCLEOTIDE SEQUENCE [LARGE SCALE GENOMIC DNA]</scope>
    <source>
        <strain evidence="4">5BBH33</strain>
    </source>
</reference>
<evidence type="ECO:0000313" key="3">
    <source>
        <dbReference type="EMBL" id="BBK25158.1"/>
    </source>
</evidence>
<protein>
    <submittedName>
        <fullName evidence="3">Uncharacterized protein</fullName>
    </submittedName>
</protein>
<dbReference type="GeneID" id="92716308"/>
<organism evidence="3 4">
    <name type="scientific">Dialister hominis</name>
    <dbReference type="NCBI Taxonomy" id="2582419"/>
    <lineage>
        <taxon>Bacteria</taxon>
        <taxon>Bacillati</taxon>
        <taxon>Bacillota</taxon>
        <taxon>Negativicutes</taxon>
        <taxon>Veillonellales</taxon>
        <taxon>Veillonellaceae</taxon>
        <taxon>Dialister</taxon>
    </lineage>
</organism>
<dbReference type="AlphaFoldDB" id="A0A8D4UUE2"/>
<feature type="region of interest" description="Disordered" evidence="1">
    <location>
        <begin position="1"/>
        <end position="24"/>
    </location>
</feature>
<name>A0A8D4UUE2_9FIRM</name>
<evidence type="ECO:0000256" key="1">
    <source>
        <dbReference type="SAM" id="MobiDB-lite"/>
    </source>
</evidence>
<keyword evidence="4" id="KW-1185">Reference proteome</keyword>